<evidence type="ECO:0000256" key="5">
    <source>
        <dbReference type="ARBA" id="ARBA00022723"/>
    </source>
</evidence>
<comment type="cofactor">
    <cofactor evidence="1">
        <name>a divalent metal cation</name>
        <dbReference type="ChEBI" id="CHEBI:60240"/>
    </cofactor>
</comment>
<name>A0A9P0NVK6_ACAOB</name>
<evidence type="ECO:0000259" key="9">
    <source>
        <dbReference type="Pfam" id="PF13359"/>
    </source>
</evidence>
<dbReference type="EMBL" id="CAKOFQ010006675">
    <property type="protein sequence ID" value="CAH1958092.1"/>
    <property type="molecule type" value="Genomic_DNA"/>
</dbReference>
<keyword evidence="11" id="KW-1185">Reference proteome</keyword>
<dbReference type="Pfam" id="PF13359">
    <property type="entry name" value="DDE_Tnp_4"/>
    <property type="match status" value="1"/>
</dbReference>
<evidence type="ECO:0000256" key="7">
    <source>
        <dbReference type="ARBA" id="ARBA00023242"/>
    </source>
</evidence>
<keyword evidence="5" id="KW-0479">Metal-binding</keyword>
<dbReference type="PANTHER" id="PTHR22930">
    <property type="match status" value="1"/>
</dbReference>
<dbReference type="Proteomes" id="UP001152888">
    <property type="component" value="Unassembled WGS sequence"/>
</dbReference>
<dbReference type="AlphaFoldDB" id="A0A9P0NVK6"/>
<dbReference type="InterPro" id="IPR027806">
    <property type="entry name" value="HARBI1_dom"/>
</dbReference>
<evidence type="ECO:0000256" key="1">
    <source>
        <dbReference type="ARBA" id="ARBA00001968"/>
    </source>
</evidence>
<evidence type="ECO:0000256" key="6">
    <source>
        <dbReference type="ARBA" id="ARBA00022801"/>
    </source>
</evidence>
<evidence type="ECO:0000313" key="11">
    <source>
        <dbReference type="Proteomes" id="UP001152888"/>
    </source>
</evidence>
<feature type="region of interest" description="Disordered" evidence="8">
    <location>
        <begin position="284"/>
        <end position="311"/>
    </location>
</feature>
<accession>A0A9P0NVK6</accession>
<protein>
    <recommendedName>
        <fullName evidence="9">DDE Tnp4 domain-containing protein</fullName>
    </recommendedName>
</protein>
<organism evidence="10 11">
    <name type="scientific">Acanthoscelides obtectus</name>
    <name type="common">Bean weevil</name>
    <name type="synonym">Bruchus obtectus</name>
    <dbReference type="NCBI Taxonomy" id="200917"/>
    <lineage>
        <taxon>Eukaryota</taxon>
        <taxon>Metazoa</taxon>
        <taxon>Ecdysozoa</taxon>
        <taxon>Arthropoda</taxon>
        <taxon>Hexapoda</taxon>
        <taxon>Insecta</taxon>
        <taxon>Pterygota</taxon>
        <taxon>Neoptera</taxon>
        <taxon>Endopterygota</taxon>
        <taxon>Coleoptera</taxon>
        <taxon>Polyphaga</taxon>
        <taxon>Cucujiformia</taxon>
        <taxon>Chrysomeloidea</taxon>
        <taxon>Chrysomelidae</taxon>
        <taxon>Bruchinae</taxon>
        <taxon>Bruchini</taxon>
        <taxon>Acanthoscelides</taxon>
    </lineage>
</organism>
<evidence type="ECO:0000256" key="3">
    <source>
        <dbReference type="ARBA" id="ARBA00006958"/>
    </source>
</evidence>
<keyword evidence="4" id="KW-0540">Nuclease</keyword>
<evidence type="ECO:0000256" key="2">
    <source>
        <dbReference type="ARBA" id="ARBA00004123"/>
    </source>
</evidence>
<proteinExistence type="inferred from homology"/>
<dbReference type="PANTHER" id="PTHR22930:SF269">
    <property type="entry name" value="NUCLEASE HARBI1-LIKE PROTEIN"/>
    <property type="match status" value="1"/>
</dbReference>
<gene>
    <name evidence="10" type="ORF">ACAOBT_LOCUS2458</name>
</gene>
<evidence type="ECO:0000256" key="4">
    <source>
        <dbReference type="ARBA" id="ARBA00022722"/>
    </source>
</evidence>
<evidence type="ECO:0000256" key="8">
    <source>
        <dbReference type="SAM" id="MobiDB-lite"/>
    </source>
</evidence>
<dbReference type="GO" id="GO:0016787">
    <property type="term" value="F:hydrolase activity"/>
    <property type="evidence" value="ECO:0007669"/>
    <property type="project" value="UniProtKB-KW"/>
</dbReference>
<comment type="caution">
    <text evidence="10">The sequence shown here is derived from an EMBL/GenBank/DDBJ whole genome shotgun (WGS) entry which is preliminary data.</text>
</comment>
<feature type="domain" description="DDE Tnp4" evidence="9">
    <location>
        <begin position="109"/>
        <end position="273"/>
    </location>
</feature>
<reference evidence="10" key="1">
    <citation type="submission" date="2022-03" db="EMBL/GenBank/DDBJ databases">
        <authorList>
            <person name="Sayadi A."/>
        </authorList>
    </citation>
    <scope>NUCLEOTIDE SEQUENCE</scope>
</reference>
<keyword evidence="6" id="KW-0378">Hydrolase</keyword>
<dbReference type="GO" id="GO:0046872">
    <property type="term" value="F:metal ion binding"/>
    <property type="evidence" value="ECO:0007669"/>
    <property type="project" value="UniProtKB-KW"/>
</dbReference>
<dbReference type="InterPro" id="IPR045249">
    <property type="entry name" value="HARBI1-like"/>
</dbReference>
<keyword evidence="7" id="KW-0539">Nucleus</keyword>
<sequence length="343" mass="39143">MKKETFSKLLTKLRPMLQKKDTNFRKCVSPEESVLITLRYFATGCNLKALSCYFLRGHTTIREIIARTSVVIWKVLQPTYLPNPTKETWVQSARRYWELWNLPNCVGSIDGKHIRIKRPPKSGSEFINYKGYFSIVLMAVSDADGCFLTIDVGEYGRNSDGRALKESNFGKKLVNSTLDLPDPSSLPGQDTNFPFYFATDEAFPLMCTIMKPYPKKGLTNRKRVFNGRLSRGRKSVECSFGMMSSKFRILHTTIGLNINTVDNIVKAVCLLHNFIKKEEGIFSRSRGKKGNDDDIEVENEEQPYPRLSNQRRATNPAIATREKLCDFFLTVDGSLKGQKRFCV</sequence>
<comment type="similarity">
    <text evidence="3">Belongs to the HARBI1 family.</text>
</comment>
<dbReference type="OrthoDB" id="2570778at2759"/>
<dbReference type="GO" id="GO:0004518">
    <property type="term" value="F:nuclease activity"/>
    <property type="evidence" value="ECO:0007669"/>
    <property type="project" value="UniProtKB-KW"/>
</dbReference>
<evidence type="ECO:0000313" key="10">
    <source>
        <dbReference type="EMBL" id="CAH1958092.1"/>
    </source>
</evidence>
<comment type="subcellular location">
    <subcellularLocation>
        <location evidence="2">Nucleus</location>
    </subcellularLocation>
</comment>
<dbReference type="GO" id="GO:0005634">
    <property type="term" value="C:nucleus"/>
    <property type="evidence" value="ECO:0007669"/>
    <property type="project" value="UniProtKB-SubCell"/>
</dbReference>